<name>A0A077WXN7_9FUNG</name>
<evidence type="ECO:0000313" key="1">
    <source>
        <dbReference type="EMBL" id="CDS11552.1"/>
    </source>
</evidence>
<dbReference type="Pfam" id="PF10791">
    <property type="entry name" value="F1F0-ATPsyn_F"/>
    <property type="match status" value="1"/>
</dbReference>
<accession>A0A077WXN7</accession>
<dbReference type="PANTHER" id="PTHR28161">
    <property type="entry name" value="ATP SYNTHASE SUBUNIT F, MITOCHONDRIAL"/>
    <property type="match status" value="1"/>
</dbReference>
<proteinExistence type="predicted"/>
<dbReference type="EMBL" id="LK023346">
    <property type="protein sequence ID" value="CDS11552.1"/>
    <property type="molecule type" value="Genomic_DNA"/>
</dbReference>
<reference evidence="1" key="1">
    <citation type="journal article" date="2014" name="Genome Announc.">
        <title>De novo whole-genome sequence and genome annotation of Lichtheimia ramosa.</title>
        <authorList>
            <person name="Linde J."/>
            <person name="Schwartze V."/>
            <person name="Binder U."/>
            <person name="Lass-Florl C."/>
            <person name="Voigt K."/>
            <person name="Horn F."/>
        </authorList>
    </citation>
    <scope>NUCLEOTIDE SEQUENCE</scope>
    <source>
        <strain evidence="1">JMRC FSU:6197</strain>
    </source>
</reference>
<dbReference type="OrthoDB" id="5561579at2759"/>
<dbReference type="GO" id="GO:0046933">
    <property type="term" value="F:proton-transporting ATP synthase activity, rotational mechanism"/>
    <property type="evidence" value="ECO:0007669"/>
    <property type="project" value="TreeGrafter"/>
</dbReference>
<organism evidence="1">
    <name type="scientific">Lichtheimia ramosa</name>
    <dbReference type="NCBI Taxonomy" id="688394"/>
    <lineage>
        <taxon>Eukaryota</taxon>
        <taxon>Fungi</taxon>
        <taxon>Fungi incertae sedis</taxon>
        <taxon>Mucoromycota</taxon>
        <taxon>Mucoromycotina</taxon>
        <taxon>Mucoromycetes</taxon>
        <taxon>Mucorales</taxon>
        <taxon>Lichtheimiaceae</taxon>
        <taxon>Lichtheimia</taxon>
    </lineage>
</organism>
<dbReference type="AlphaFoldDB" id="A0A077WXN7"/>
<sequence length="120" mass="13424">MFNTVIRRAYTTKALIPPNVAAATKVSGSGAKDAQLAQLVAFYKNLPKGTVEPAKPSGLWGRYKARYIDGDNASVTPLLHLIFGVFAAGYTIDYHFHLSHEWFIDCIIYLTEHHKNVEHH</sequence>
<dbReference type="InterPro" id="IPR019727">
    <property type="entry name" value="ATP_synth_F0_fsu_mt_fun"/>
</dbReference>
<gene>
    <name evidence="1" type="ORF">LRAMOSA03815</name>
</gene>
<dbReference type="PANTHER" id="PTHR28161:SF1">
    <property type="entry name" value="ATP SYNTHASE SUBUNIT F, MITOCHONDRIAL"/>
    <property type="match status" value="1"/>
</dbReference>
<protein>
    <submittedName>
        <fullName evidence="1">Uncharacterized protein</fullName>
    </submittedName>
</protein>